<organism evidence="2 3">
    <name type="scientific">Alternaria panax</name>
    <dbReference type="NCBI Taxonomy" id="48097"/>
    <lineage>
        <taxon>Eukaryota</taxon>
        <taxon>Fungi</taxon>
        <taxon>Dikarya</taxon>
        <taxon>Ascomycota</taxon>
        <taxon>Pezizomycotina</taxon>
        <taxon>Dothideomycetes</taxon>
        <taxon>Pleosporomycetidae</taxon>
        <taxon>Pleosporales</taxon>
        <taxon>Pleosporineae</taxon>
        <taxon>Pleosporaceae</taxon>
        <taxon>Alternaria</taxon>
        <taxon>Alternaria sect. Panax</taxon>
    </lineage>
</organism>
<dbReference type="EMBL" id="JAANER010000003">
    <property type="protein sequence ID" value="KAG9192512.1"/>
    <property type="molecule type" value="Genomic_DNA"/>
</dbReference>
<keyword evidence="3" id="KW-1185">Reference proteome</keyword>
<feature type="compositionally biased region" description="Polar residues" evidence="1">
    <location>
        <begin position="83"/>
        <end position="100"/>
    </location>
</feature>
<evidence type="ECO:0000313" key="3">
    <source>
        <dbReference type="Proteomes" id="UP001199106"/>
    </source>
</evidence>
<comment type="caution">
    <text evidence="2">The sequence shown here is derived from an EMBL/GenBank/DDBJ whole genome shotgun (WGS) entry which is preliminary data.</text>
</comment>
<dbReference type="Proteomes" id="UP001199106">
    <property type="component" value="Unassembled WGS sequence"/>
</dbReference>
<reference evidence="2" key="1">
    <citation type="submission" date="2021-07" db="EMBL/GenBank/DDBJ databases">
        <title>Genome Resource of American Ginseng Black Spot Pathogen Alternaria panax.</title>
        <authorList>
            <person name="Qiu C."/>
            <person name="Wang W."/>
            <person name="Liu Z."/>
        </authorList>
    </citation>
    <scope>NUCLEOTIDE SEQUENCE</scope>
    <source>
        <strain evidence="2">BNCC115425</strain>
    </source>
</reference>
<evidence type="ECO:0000256" key="1">
    <source>
        <dbReference type="SAM" id="MobiDB-lite"/>
    </source>
</evidence>
<feature type="compositionally biased region" description="Low complexity" evidence="1">
    <location>
        <begin position="101"/>
        <end position="115"/>
    </location>
</feature>
<accession>A0AAD4IDD2</accession>
<proteinExistence type="predicted"/>
<name>A0AAD4IDD2_9PLEO</name>
<sequence length="233" mass="25144">MLYSSDTSIVPITPCKGLECGDIVNNRIQTFVASTEASPAVLNREASIGRHPNKPTENSADAPQAHPNDPSTPTTRTTRTSRGSQNAVQCSPSARNNYNQPAASANDPSNPATAPITPINMATRRDECRPTITRDKLTDKPRFSNSGLDRDKSRQIQGDQQNTDCDLENGSMPCLVLGSVLPAGSGSGAKHEMHKKMYTASGEKATDEYDTGLLIQRPMPERLKAKVTRHGSQ</sequence>
<feature type="compositionally biased region" description="Basic and acidic residues" evidence="1">
    <location>
        <begin position="123"/>
        <end position="154"/>
    </location>
</feature>
<gene>
    <name evidence="2" type="ORF">G6011_11246</name>
</gene>
<feature type="compositionally biased region" description="Low complexity" evidence="1">
    <location>
        <begin position="71"/>
        <end position="82"/>
    </location>
</feature>
<feature type="region of interest" description="Disordered" evidence="1">
    <location>
        <begin position="48"/>
        <end position="161"/>
    </location>
</feature>
<protein>
    <submittedName>
        <fullName evidence="2">Uncharacterized protein</fullName>
    </submittedName>
</protein>
<evidence type="ECO:0000313" key="2">
    <source>
        <dbReference type="EMBL" id="KAG9192512.1"/>
    </source>
</evidence>
<dbReference type="AlphaFoldDB" id="A0AAD4IDD2"/>